<dbReference type="CDD" id="cd17938">
    <property type="entry name" value="DEADc_DDX1"/>
    <property type="match status" value="1"/>
</dbReference>
<comment type="similarity">
    <text evidence="1">Belongs to the DEAD box helicase family. DDX1 subfamily.</text>
</comment>
<dbReference type="GO" id="GO:0004527">
    <property type="term" value="F:exonuclease activity"/>
    <property type="evidence" value="ECO:0007669"/>
    <property type="project" value="UniProtKB-KW"/>
</dbReference>
<comment type="catalytic activity">
    <reaction evidence="9 12">
        <text>ATP + H2O = ADP + phosphate + H(+)</text>
        <dbReference type="Rhea" id="RHEA:13065"/>
        <dbReference type="ChEBI" id="CHEBI:15377"/>
        <dbReference type="ChEBI" id="CHEBI:15378"/>
        <dbReference type="ChEBI" id="CHEBI:30616"/>
        <dbReference type="ChEBI" id="CHEBI:43474"/>
        <dbReference type="ChEBI" id="CHEBI:456216"/>
        <dbReference type="EC" id="3.6.4.13"/>
    </reaction>
</comment>
<evidence type="ECO:0000256" key="5">
    <source>
        <dbReference type="ARBA" id="ARBA00022806"/>
    </source>
</evidence>
<dbReference type="Pfam" id="PF00271">
    <property type="entry name" value="Helicase_C"/>
    <property type="match status" value="1"/>
</dbReference>
<dbReference type="SMART" id="SM00490">
    <property type="entry name" value="HELICc"/>
    <property type="match status" value="1"/>
</dbReference>
<dbReference type="Gene3D" id="2.60.120.920">
    <property type="match status" value="1"/>
</dbReference>
<evidence type="ECO:0000256" key="3">
    <source>
        <dbReference type="ARBA" id="ARBA00022741"/>
    </source>
</evidence>
<comment type="domain">
    <text evidence="12">The helicase domain is involved in the stimulation of RELA transcriptional activity.</text>
</comment>
<dbReference type="Pfam" id="PF00622">
    <property type="entry name" value="SPRY"/>
    <property type="match status" value="1"/>
</dbReference>
<comment type="function">
    <text evidence="12">RNA helicase.</text>
</comment>
<evidence type="ECO:0000259" key="14">
    <source>
        <dbReference type="PROSITE" id="PS51192"/>
    </source>
</evidence>
<evidence type="ECO:0000256" key="2">
    <source>
        <dbReference type="ARBA" id="ARBA00022722"/>
    </source>
</evidence>
<dbReference type="InterPro" id="IPR001650">
    <property type="entry name" value="Helicase_C-like"/>
</dbReference>
<dbReference type="PROSITE" id="PS50188">
    <property type="entry name" value="B302_SPRY"/>
    <property type="match status" value="1"/>
</dbReference>
<dbReference type="InterPro" id="IPR003877">
    <property type="entry name" value="SPRY_dom"/>
</dbReference>
<evidence type="ECO:0000256" key="12">
    <source>
        <dbReference type="RuleBase" id="RU365068"/>
    </source>
</evidence>
<dbReference type="SUPFAM" id="SSF49899">
    <property type="entry name" value="Concanavalin A-like lectins/glucanases"/>
    <property type="match status" value="1"/>
</dbReference>
<accession>A0A836JNX6</accession>
<dbReference type="SMART" id="SM00487">
    <property type="entry name" value="DEXDc"/>
    <property type="match status" value="1"/>
</dbReference>
<evidence type="ECO:0000313" key="18">
    <source>
        <dbReference type="Proteomes" id="UP000668214"/>
    </source>
</evidence>
<evidence type="ECO:0000256" key="4">
    <source>
        <dbReference type="ARBA" id="ARBA00022801"/>
    </source>
</evidence>
<dbReference type="GO" id="GO:0003723">
    <property type="term" value="F:RNA binding"/>
    <property type="evidence" value="ECO:0007669"/>
    <property type="project" value="UniProtKB-UniRule"/>
</dbReference>
<evidence type="ECO:0000256" key="9">
    <source>
        <dbReference type="ARBA" id="ARBA00047984"/>
    </source>
</evidence>
<dbReference type="Gene3D" id="3.40.50.300">
    <property type="entry name" value="P-loop containing nucleotide triphosphate hydrolases"/>
    <property type="match status" value="3"/>
</dbReference>
<dbReference type="InterPro" id="IPR027417">
    <property type="entry name" value="P-loop_NTPase"/>
</dbReference>
<feature type="non-terminal residue" evidence="17">
    <location>
        <position position="1"/>
    </location>
</feature>
<evidence type="ECO:0000256" key="6">
    <source>
        <dbReference type="ARBA" id="ARBA00022839"/>
    </source>
</evidence>
<keyword evidence="3 12" id="KW-0547">Nucleotide-binding</keyword>
<reference evidence="17" key="1">
    <citation type="submission" date="2020-02" db="EMBL/GenBank/DDBJ databases">
        <title>Relaxed selection underlies rapid genomic changes in the transitions from sociality to social parasitism in ants.</title>
        <authorList>
            <person name="Bi X."/>
        </authorList>
    </citation>
    <scope>NUCLEOTIDE SEQUENCE</scope>
    <source>
        <strain evidence="17">BGI-DK2014c</strain>
        <tissue evidence="17">Whole body</tissue>
    </source>
</reference>
<organism evidence="17 18">
    <name type="scientific">Pseudoatta argentina</name>
    <dbReference type="NCBI Taxonomy" id="621737"/>
    <lineage>
        <taxon>Eukaryota</taxon>
        <taxon>Metazoa</taxon>
        <taxon>Ecdysozoa</taxon>
        <taxon>Arthropoda</taxon>
        <taxon>Hexapoda</taxon>
        <taxon>Insecta</taxon>
        <taxon>Pterygota</taxon>
        <taxon>Neoptera</taxon>
        <taxon>Endopterygota</taxon>
        <taxon>Hymenoptera</taxon>
        <taxon>Apocrita</taxon>
        <taxon>Aculeata</taxon>
        <taxon>Formicoidea</taxon>
        <taxon>Formicidae</taxon>
        <taxon>Myrmicinae</taxon>
        <taxon>Pseudoatta</taxon>
    </lineage>
</organism>
<dbReference type="FunFam" id="2.60.120.920:FF:000076">
    <property type="entry name" value="ATP-dependent RNA helicase DDX1"/>
    <property type="match status" value="1"/>
</dbReference>
<keyword evidence="6" id="KW-0269">Exonuclease</keyword>
<dbReference type="GO" id="GO:0005524">
    <property type="term" value="F:ATP binding"/>
    <property type="evidence" value="ECO:0007669"/>
    <property type="project" value="UniProtKB-UniRule"/>
</dbReference>
<evidence type="ECO:0000256" key="7">
    <source>
        <dbReference type="ARBA" id="ARBA00022840"/>
    </source>
</evidence>
<dbReference type="Proteomes" id="UP000668214">
    <property type="component" value="Unassembled WGS sequence"/>
</dbReference>
<comment type="function">
    <text evidence="10">Acts as an ATP-dependent RNA helicase, able to unwind both RNA-RNA and RNA-DNA duplexes. Possesses 5' single-stranded RNA overhang nuclease activity.</text>
</comment>
<dbReference type="EC" id="3.6.4.13" evidence="12"/>
<evidence type="ECO:0000259" key="16">
    <source>
        <dbReference type="PROSITE" id="PS51195"/>
    </source>
</evidence>
<dbReference type="InterPro" id="IPR043136">
    <property type="entry name" value="B30.2/SPRY_sf"/>
</dbReference>
<keyword evidence="8 12" id="KW-0694">RNA-binding</keyword>
<keyword evidence="2" id="KW-0540">Nuclease</keyword>
<evidence type="ECO:0000256" key="1">
    <source>
        <dbReference type="ARBA" id="ARBA00008765"/>
    </source>
</evidence>
<dbReference type="EMBL" id="JAANIA010000170">
    <property type="protein sequence ID" value="KAG5326641.1"/>
    <property type="molecule type" value="Genomic_DNA"/>
</dbReference>
<dbReference type="FunFam" id="3.40.50.300:FF:000652">
    <property type="entry name" value="ATP-dependent RNA helicase DDX1"/>
    <property type="match status" value="1"/>
</dbReference>
<dbReference type="AlphaFoldDB" id="A0A836JNX6"/>
<dbReference type="PROSITE" id="PS51192">
    <property type="entry name" value="HELICASE_ATP_BIND_1"/>
    <property type="match status" value="1"/>
</dbReference>
<keyword evidence="7 12" id="KW-0067">ATP-binding</keyword>
<evidence type="ECO:0000256" key="8">
    <source>
        <dbReference type="ARBA" id="ARBA00022884"/>
    </source>
</evidence>
<dbReference type="InterPro" id="IPR014001">
    <property type="entry name" value="Helicase_ATP-bd"/>
</dbReference>
<dbReference type="InterPro" id="IPR014014">
    <property type="entry name" value="RNA_helicase_DEAD_Q_motif"/>
</dbReference>
<dbReference type="FunFam" id="3.40.50.300:FF:000708">
    <property type="entry name" value="ATP-dependent RNA helicase DDX1"/>
    <property type="match status" value="1"/>
</dbReference>
<comment type="caution">
    <text evidence="17">The sequence shown here is derived from an EMBL/GenBank/DDBJ whole genome shotgun (WGS) entry which is preliminary data.</text>
</comment>
<dbReference type="GO" id="GO:0003724">
    <property type="term" value="F:RNA helicase activity"/>
    <property type="evidence" value="ECO:0007669"/>
    <property type="project" value="UniProtKB-EC"/>
</dbReference>
<evidence type="ECO:0000256" key="11">
    <source>
        <dbReference type="PROSITE-ProRule" id="PRU00552"/>
    </source>
</evidence>
<dbReference type="Pfam" id="PF00270">
    <property type="entry name" value="DEAD"/>
    <property type="match status" value="2"/>
</dbReference>
<proteinExistence type="inferred from homology"/>
<dbReference type="SUPFAM" id="SSF52540">
    <property type="entry name" value="P-loop containing nucleoside triphosphate hydrolases"/>
    <property type="match status" value="2"/>
</dbReference>
<dbReference type="SMART" id="SM00449">
    <property type="entry name" value="SPRY"/>
    <property type="match status" value="1"/>
</dbReference>
<dbReference type="PROSITE" id="PS51194">
    <property type="entry name" value="HELICASE_CTER"/>
    <property type="match status" value="1"/>
</dbReference>
<evidence type="ECO:0000256" key="10">
    <source>
        <dbReference type="ARBA" id="ARBA00058016"/>
    </source>
</evidence>
<feature type="domain" description="B30.2/SPRY" evidence="13">
    <location>
        <begin position="57"/>
        <end position="243"/>
    </location>
</feature>
<evidence type="ECO:0000313" key="17">
    <source>
        <dbReference type="EMBL" id="KAG5326641.1"/>
    </source>
</evidence>
<evidence type="ECO:0000259" key="15">
    <source>
        <dbReference type="PROSITE" id="PS51194"/>
    </source>
</evidence>
<gene>
    <name evidence="17" type="primary">Ddx1</name>
    <name evidence="17" type="ORF">G6Z78_0001147</name>
</gene>
<dbReference type="PROSITE" id="PS51195">
    <property type="entry name" value="Q_MOTIF"/>
    <property type="match status" value="1"/>
</dbReference>
<evidence type="ECO:0000259" key="13">
    <source>
        <dbReference type="PROSITE" id="PS50188"/>
    </source>
</evidence>
<sequence length="726" mass="80889">MFLEMGVLPEIGKAVDEMEWTLPTDVQAEAVPLILGGGDVLMAAETGSGKTGAFCLPILQTVWETLKDLESGKGAIGAVVQQPTHWGLSLFDRGRAMAVTTDGLRCQSREQKDWHGCRANKGVSGSGKYFFEATVTDEGLCRIGWSTSQAALDLGTDKFGYGFGGTGKKSNAKQFDNYGEAFGMHDVIGCFLDLMKGEIKFTKNGMDLGVAFILNAQQKSQTYYPAVVLKNAEMAFNFGAQPFKHPPSNDYVAVSSAPKEFVKFNPVNSNQSSSNESGKLKNNAPQAIIIEPSRELAEQTYNQIQKFKTHLKDPTIRELLVIGGISVKEQIAVLNSGVDIVVGTPGRLEDLIQGGYLLLTHCRFFVLDEADGLLKQGYTELIDRLHKQIPKITSDGKRLQMIVCSATLHAFEVKKMAERLMHFPTWVDLKGEDAVPETVHHIVVMVDPQKDKSWRNCRNYIETDGVHTRDEMNRTNDIACTLSEGVKILKGEYCIRAIKEHKMDRALIFCRTKLDCDNLERYLKKSGQQFSCVCLHGDRKPGERKANLEKFKRKEVKFLICTDVAARGLDITGLPFMINVTLPDEKSNYVHRIGRVGRAERMGLAISLVSSVPEKVWYHGEWCPSRGRNCSNTNLTDQGGCCTWYNEPQYLADIEDHLNVTIQQVGPDIKVPMNEFDGKVTYGEKRMTMGSDYKDHVQQMAPVVTELAALESRAQLAFLNMHMAER</sequence>
<keyword evidence="4 12" id="KW-0378">Hydrolase</keyword>
<protein>
    <recommendedName>
        <fullName evidence="12">ATP-dependent RNA helicase</fullName>
        <ecNumber evidence="12">3.6.4.13</ecNumber>
    </recommendedName>
</protein>
<feature type="domain" description="Helicase C-terminal" evidence="15">
    <location>
        <begin position="481"/>
        <end position="673"/>
    </location>
</feature>
<keyword evidence="18" id="KW-1185">Reference proteome</keyword>
<dbReference type="CDD" id="cd18787">
    <property type="entry name" value="SF2_C_DEAD"/>
    <property type="match status" value="1"/>
</dbReference>
<dbReference type="InterPro" id="IPR011545">
    <property type="entry name" value="DEAD/DEAH_box_helicase_dom"/>
</dbReference>
<feature type="domain" description="DEAD-box RNA helicase Q" evidence="16">
    <location>
        <begin position="1"/>
        <end position="28"/>
    </location>
</feature>
<feature type="domain" description="Helicase ATP-binding" evidence="14">
    <location>
        <begin position="276"/>
        <end position="426"/>
    </location>
</feature>
<dbReference type="InterPro" id="IPR013320">
    <property type="entry name" value="ConA-like_dom_sf"/>
</dbReference>
<name>A0A836JNX6_9HYME</name>
<feature type="non-terminal residue" evidence="17">
    <location>
        <position position="726"/>
    </location>
</feature>
<dbReference type="PANTHER" id="PTHR24031">
    <property type="entry name" value="RNA HELICASE"/>
    <property type="match status" value="1"/>
</dbReference>
<keyword evidence="5 12" id="KW-0347">Helicase</keyword>
<dbReference type="InterPro" id="IPR001870">
    <property type="entry name" value="B30.2/SPRY"/>
</dbReference>
<dbReference type="CDD" id="cd12873">
    <property type="entry name" value="SPRY_DDX1"/>
    <property type="match status" value="1"/>
</dbReference>
<feature type="short sequence motif" description="Q motif" evidence="11">
    <location>
        <begin position="1"/>
        <end position="28"/>
    </location>
</feature>